<keyword evidence="3" id="KW-0862">Zinc</keyword>
<dbReference type="PROSITE" id="PS50157">
    <property type="entry name" value="ZINC_FINGER_C2H2_2"/>
    <property type="match status" value="4"/>
</dbReference>
<dbReference type="GO" id="GO:0000981">
    <property type="term" value="F:DNA-binding transcription factor activity, RNA polymerase II-specific"/>
    <property type="evidence" value="ECO:0007669"/>
    <property type="project" value="TreeGrafter"/>
</dbReference>
<feature type="domain" description="C2H2-type" evidence="6">
    <location>
        <begin position="110"/>
        <end position="137"/>
    </location>
</feature>
<accession>A0A8D9BZQ1</accession>
<dbReference type="Pfam" id="PF13913">
    <property type="entry name" value="zf-C2HC_2"/>
    <property type="match status" value="1"/>
</dbReference>
<dbReference type="FunFam" id="3.30.160.60:FF:000007">
    <property type="entry name" value="Basic krueppel-like factor 3"/>
    <property type="match status" value="1"/>
</dbReference>
<evidence type="ECO:0000256" key="3">
    <source>
        <dbReference type="ARBA" id="ARBA00022833"/>
    </source>
</evidence>
<proteinExistence type="predicted"/>
<dbReference type="Gene3D" id="3.30.160.60">
    <property type="entry name" value="Classic Zinc Finger"/>
    <property type="match status" value="4"/>
</dbReference>
<dbReference type="PANTHER" id="PTHR23235">
    <property type="entry name" value="KRUEPPEL-LIKE TRANSCRIPTION FACTOR"/>
    <property type="match status" value="1"/>
</dbReference>
<dbReference type="GO" id="GO:0000978">
    <property type="term" value="F:RNA polymerase II cis-regulatory region sequence-specific DNA binding"/>
    <property type="evidence" value="ECO:0007669"/>
    <property type="project" value="TreeGrafter"/>
</dbReference>
<organism evidence="7">
    <name type="scientific">Cacopsylla melanoneura</name>
    <dbReference type="NCBI Taxonomy" id="428564"/>
    <lineage>
        <taxon>Eukaryota</taxon>
        <taxon>Metazoa</taxon>
        <taxon>Ecdysozoa</taxon>
        <taxon>Arthropoda</taxon>
        <taxon>Hexapoda</taxon>
        <taxon>Insecta</taxon>
        <taxon>Pterygota</taxon>
        <taxon>Neoptera</taxon>
        <taxon>Paraneoptera</taxon>
        <taxon>Hemiptera</taxon>
        <taxon>Sternorrhyncha</taxon>
        <taxon>Psylloidea</taxon>
        <taxon>Psyllidae</taxon>
        <taxon>Psyllinae</taxon>
        <taxon>Cacopsylla</taxon>
    </lineage>
</organism>
<keyword evidence="1" id="KW-0479">Metal-binding</keyword>
<evidence type="ECO:0000313" key="7">
    <source>
        <dbReference type="EMBL" id="CAG6792594.1"/>
    </source>
</evidence>
<dbReference type="EMBL" id="HBUF01682416">
    <property type="protein sequence ID" value="CAG6792594.1"/>
    <property type="molecule type" value="Transcribed_RNA"/>
</dbReference>
<dbReference type="PROSITE" id="PS00028">
    <property type="entry name" value="ZINC_FINGER_C2H2_1"/>
    <property type="match status" value="4"/>
</dbReference>
<sequence length="312" mass="36353">MMHSVFSDLKENNVIPDQYKDLYTSTRKTPCSCPFCAQGGVRAEDGIKLHCCPYESCCKTYRKTSHLKVHLRSHSGEKPFKCDWFSCEREFSRSDELKRHMRTHTDDKQYLCTFCEKRFMRSDHLSKHLKTHTRESKLMPCPYCNRKFQRPDNLEVHKATHTLEEREKTKSLQQPKPKQQPSKQPTKPQVTISPVIKTKPQVTKSPIIKTKPPKQIKQEPVEEEPETEDSRKEKFLLSHSLVPVARLKAQDIDNLMKMETCDSTDEKCSDSEDEETLVIKQEAPCEQFLPSTHEDGFLEEPELMTRHGLNDS</sequence>
<dbReference type="PANTHER" id="PTHR23235:SF120">
    <property type="entry name" value="KRUPPEL-LIKE FACTOR 15"/>
    <property type="match status" value="1"/>
</dbReference>
<evidence type="ECO:0000256" key="5">
    <source>
        <dbReference type="SAM" id="MobiDB-lite"/>
    </source>
</evidence>
<dbReference type="InterPro" id="IPR036236">
    <property type="entry name" value="Znf_C2H2_sf"/>
</dbReference>
<dbReference type="SUPFAM" id="SSF57667">
    <property type="entry name" value="beta-beta-alpha zinc fingers"/>
    <property type="match status" value="2"/>
</dbReference>
<dbReference type="SMART" id="SM00355">
    <property type="entry name" value="ZnF_C2H2"/>
    <property type="match status" value="4"/>
</dbReference>
<evidence type="ECO:0000256" key="1">
    <source>
        <dbReference type="ARBA" id="ARBA00022723"/>
    </source>
</evidence>
<feature type="domain" description="C2H2-type" evidence="6">
    <location>
        <begin position="139"/>
        <end position="166"/>
    </location>
</feature>
<keyword evidence="2 4" id="KW-0863">Zinc-finger</keyword>
<feature type="region of interest" description="Disordered" evidence="5">
    <location>
        <begin position="162"/>
        <end position="232"/>
    </location>
</feature>
<dbReference type="InterPro" id="IPR013087">
    <property type="entry name" value="Znf_C2H2_type"/>
</dbReference>
<evidence type="ECO:0000256" key="2">
    <source>
        <dbReference type="ARBA" id="ARBA00022771"/>
    </source>
</evidence>
<feature type="compositionally biased region" description="Low complexity" evidence="5">
    <location>
        <begin position="203"/>
        <end position="215"/>
    </location>
</feature>
<feature type="compositionally biased region" description="Low complexity" evidence="5">
    <location>
        <begin position="171"/>
        <end position="189"/>
    </location>
</feature>
<feature type="domain" description="C2H2-type" evidence="6">
    <location>
        <begin position="80"/>
        <end position="109"/>
    </location>
</feature>
<name>A0A8D9BZQ1_9HEMI</name>
<evidence type="ECO:0000259" key="6">
    <source>
        <dbReference type="PROSITE" id="PS50157"/>
    </source>
</evidence>
<protein>
    <submittedName>
        <fullName evidence="7">Transcription factor Sp3</fullName>
    </submittedName>
</protein>
<dbReference type="GO" id="GO:0008270">
    <property type="term" value="F:zinc ion binding"/>
    <property type="evidence" value="ECO:0007669"/>
    <property type="project" value="UniProtKB-KW"/>
</dbReference>
<evidence type="ECO:0000256" key="4">
    <source>
        <dbReference type="PROSITE-ProRule" id="PRU00042"/>
    </source>
</evidence>
<dbReference type="Pfam" id="PF00096">
    <property type="entry name" value="zf-C2H2"/>
    <property type="match status" value="2"/>
</dbReference>
<dbReference type="AlphaFoldDB" id="A0A8D9BZQ1"/>
<reference evidence="7" key="1">
    <citation type="submission" date="2021-05" db="EMBL/GenBank/DDBJ databases">
        <authorList>
            <person name="Alioto T."/>
            <person name="Alioto T."/>
            <person name="Gomez Garrido J."/>
        </authorList>
    </citation>
    <scope>NUCLEOTIDE SEQUENCE</scope>
</reference>
<feature type="domain" description="C2H2-type" evidence="6">
    <location>
        <begin position="50"/>
        <end position="79"/>
    </location>
</feature>